<accession>A0A4D7JB24</accession>
<evidence type="ECO:0000256" key="1">
    <source>
        <dbReference type="SAM" id="Phobius"/>
    </source>
</evidence>
<evidence type="ECO:0000313" key="2">
    <source>
        <dbReference type="EMBL" id="QCK13599.1"/>
    </source>
</evidence>
<name>A0A4D7JB24_9BACT</name>
<dbReference type="InterPro" id="IPR046230">
    <property type="entry name" value="DUF6263"/>
</dbReference>
<keyword evidence="1" id="KW-1133">Transmembrane helix</keyword>
<dbReference type="AlphaFoldDB" id="A0A4D7JB24"/>
<sequence length="321" mass="35372">MIIQLEIIRKMTRQLKLLPVLIFIGVAISFAFTIIKNEISYDFNEGDKFKYSYSSDTKVVQTIMSQKQEIENSSVYVFDINVLEASGSSYTMEAVISSFKNVSSANGNVSEYDSEDPEKAGGQTGMIYKNLKGHKYSFKIDNNGNISDLEGADELVNKIVGSLENLPPAQVEMLKSQLEASMSKDQIAEMFNQIFITLKDGGASKGDTWNKTSEISVSSFSMKATKDFNYASTENKMAKVDIKGNMKTSEGATMNLMGMPAKINLSGQLQGEALLDSESIPQKALFMQVAKGDVKITEPTSGQLMVIPMELTTQIKVQNLE</sequence>
<protein>
    <submittedName>
        <fullName evidence="2">Uncharacterized protein</fullName>
    </submittedName>
</protein>
<feature type="transmembrane region" description="Helical" evidence="1">
    <location>
        <begin position="17"/>
        <end position="35"/>
    </location>
</feature>
<reference evidence="2 3" key="1">
    <citation type="submission" date="2018-04" db="EMBL/GenBank/DDBJ databases">
        <title>Complete genome uncultured novel isolate.</title>
        <authorList>
            <person name="Merlino G."/>
        </authorList>
    </citation>
    <scope>NUCLEOTIDE SEQUENCE [LARGE SCALE GENOMIC DNA]</scope>
    <source>
        <strain evidence="3">R1DC9</strain>
    </source>
</reference>
<keyword evidence="1" id="KW-0812">Transmembrane</keyword>
<dbReference type="Pfam" id="PF19777">
    <property type="entry name" value="DUF6263"/>
    <property type="match status" value="1"/>
</dbReference>
<dbReference type="EMBL" id="CP028923">
    <property type="protein sequence ID" value="QCK13599.1"/>
    <property type="molecule type" value="Genomic_DNA"/>
</dbReference>
<keyword evidence="1" id="KW-0472">Membrane</keyword>
<dbReference type="Proteomes" id="UP000298616">
    <property type="component" value="Chromosome"/>
</dbReference>
<keyword evidence="3" id="KW-1185">Reference proteome</keyword>
<evidence type="ECO:0000313" key="3">
    <source>
        <dbReference type="Proteomes" id="UP000298616"/>
    </source>
</evidence>
<dbReference type="KEGG" id="fpf:DCC35_01935"/>
<gene>
    <name evidence="2" type="ORF">DCC35_01935</name>
</gene>
<organism evidence="2 3">
    <name type="scientific">Mangrovivirga cuniculi</name>
    <dbReference type="NCBI Taxonomy" id="2715131"/>
    <lineage>
        <taxon>Bacteria</taxon>
        <taxon>Pseudomonadati</taxon>
        <taxon>Bacteroidota</taxon>
        <taxon>Cytophagia</taxon>
        <taxon>Cytophagales</taxon>
        <taxon>Mangrovivirgaceae</taxon>
        <taxon>Mangrovivirga</taxon>
    </lineage>
</organism>
<proteinExistence type="predicted"/>